<evidence type="ECO:0008006" key="5">
    <source>
        <dbReference type="Google" id="ProtNLM"/>
    </source>
</evidence>
<dbReference type="EMBL" id="LMWW01000066">
    <property type="protein sequence ID" value="KUN76459.1"/>
    <property type="molecule type" value="Genomic_DNA"/>
</dbReference>
<evidence type="ECO:0000256" key="1">
    <source>
        <dbReference type="SAM" id="Coils"/>
    </source>
</evidence>
<dbReference type="AlphaFoldDB" id="A0A101SM98"/>
<feature type="compositionally biased region" description="Low complexity" evidence="2">
    <location>
        <begin position="183"/>
        <end position="198"/>
    </location>
</feature>
<dbReference type="Proteomes" id="UP000052982">
    <property type="component" value="Unassembled WGS sequence"/>
</dbReference>
<accession>A0A101SM98</accession>
<name>A0A101SM98_9ACTN</name>
<dbReference type="InterPro" id="IPR036388">
    <property type="entry name" value="WH-like_DNA-bd_sf"/>
</dbReference>
<protein>
    <recommendedName>
        <fullName evidence="5">Regulatory protein</fullName>
    </recommendedName>
</protein>
<dbReference type="OrthoDB" id="4248306at2"/>
<dbReference type="Gene3D" id="1.10.10.10">
    <property type="entry name" value="Winged helix-like DNA-binding domain superfamily/Winged helix DNA-binding domain"/>
    <property type="match status" value="1"/>
</dbReference>
<proteinExistence type="predicted"/>
<feature type="region of interest" description="Disordered" evidence="2">
    <location>
        <begin position="168"/>
        <end position="198"/>
    </location>
</feature>
<comment type="caution">
    <text evidence="3">The sequence shown here is derived from an EMBL/GenBank/DDBJ whole genome shotgun (WGS) entry which is preliminary data.</text>
</comment>
<organism evidence="3 4">
    <name type="scientific">Streptomyces griseoruber</name>
    <dbReference type="NCBI Taxonomy" id="1943"/>
    <lineage>
        <taxon>Bacteria</taxon>
        <taxon>Bacillati</taxon>
        <taxon>Actinomycetota</taxon>
        <taxon>Actinomycetes</taxon>
        <taxon>Kitasatosporales</taxon>
        <taxon>Streptomycetaceae</taxon>
        <taxon>Streptomyces</taxon>
    </lineage>
</organism>
<feature type="compositionally biased region" description="Polar residues" evidence="2">
    <location>
        <begin position="168"/>
        <end position="180"/>
    </location>
</feature>
<reference evidence="3 4" key="1">
    <citation type="submission" date="2015-10" db="EMBL/GenBank/DDBJ databases">
        <title>Draft genome sequence of Streptomyces griseoruber DSM 40281, type strain for the species Streptomyces griseoruber.</title>
        <authorList>
            <person name="Ruckert C."/>
            <person name="Winkler A."/>
            <person name="Kalinowski J."/>
            <person name="Kampfer P."/>
            <person name="Glaeser S."/>
        </authorList>
    </citation>
    <scope>NUCLEOTIDE SEQUENCE [LARGE SCALE GENOMIC DNA]</scope>
    <source>
        <strain evidence="3 4">DSM 40281</strain>
    </source>
</reference>
<feature type="coiled-coil region" evidence="1">
    <location>
        <begin position="23"/>
        <end position="50"/>
    </location>
</feature>
<evidence type="ECO:0000313" key="4">
    <source>
        <dbReference type="Proteomes" id="UP000052982"/>
    </source>
</evidence>
<keyword evidence="4" id="KW-1185">Reference proteome</keyword>
<dbReference type="RefSeq" id="WP_055635553.1">
    <property type="nucleotide sequence ID" value="NZ_JBIRRP010000019.1"/>
</dbReference>
<evidence type="ECO:0000313" key="3">
    <source>
        <dbReference type="EMBL" id="KUN76459.1"/>
    </source>
</evidence>
<evidence type="ECO:0000256" key="2">
    <source>
        <dbReference type="SAM" id="MobiDB-lite"/>
    </source>
</evidence>
<dbReference type="STRING" id="1943.AQJ64_38590"/>
<keyword evidence="1" id="KW-0175">Coiled coil</keyword>
<sequence length="198" mass="20878">MSETTTRTTELTSQYGAQVAGDLERNLKEQERLSGEIEALHEKLAALRHDHTVLVNIQQALGIPAAPEASPVEPARSVPAPRKQTAAAPGAAGKVKARKRTGRKTATAAPSPEPAPPTLVDLVREHLAGQDEPRSAAEIAVALGERHPERTVRTTVVRTTLEGLVAKSQAQRTKQGTSVFYTAPDPAAPAAQASPQSA</sequence>
<feature type="compositionally biased region" description="Low complexity" evidence="2">
    <location>
        <begin position="67"/>
        <end position="94"/>
    </location>
</feature>
<gene>
    <name evidence="3" type="ORF">AQJ64_38590</name>
</gene>
<feature type="region of interest" description="Disordered" evidence="2">
    <location>
        <begin position="67"/>
        <end position="118"/>
    </location>
</feature>